<proteinExistence type="predicted"/>
<comment type="caution">
    <text evidence="2">The sequence shown here is derived from an EMBL/GenBank/DDBJ whole genome shotgun (WGS) entry which is preliminary data.</text>
</comment>
<evidence type="ECO:0000313" key="3">
    <source>
        <dbReference type="Proteomes" id="UP000466586"/>
    </source>
</evidence>
<keyword evidence="3" id="KW-1185">Reference proteome</keyword>
<accession>A0A7K1YD84</accession>
<name>A0A7K1YD84_9SPHI</name>
<evidence type="ECO:0008006" key="4">
    <source>
        <dbReference type="Google" id="ProtNLM"/>
    </source>
</evidence>
<feature type="signal peptide" evidence="1">
    <location>
        <begin position="1"/>
        <end position="22"/>
    </location>
</feature>
<reference evidence="2 3" key="1">
    <citation type="submission" date="2019-11" db="EMBL/GenBank/DDBJ databases">
        <title>Pedobacter sp. HMF7647 Genome sequencing and assembly.</title>
        <authorList>
            <person name="Kang H."/>
            <person name="Kim H."/>
            <person name="Joh K."/>
        </authorList>
    </citation>
    <scope>NUCLEOTIDE SEQUENCE [LARGE SCALE GENOMIC DNA]</scope>
    <source>
        <strain evidence="2 3">HMF7647</strain>
    </source>
</reference>
<evidence type="ECO:0000313" key="2">
    <source>
        <dbReference type="EMBL" id="MXV52008.1"/>
    </source>
</evidence>
<dbReference type="RefSeq" id="WP_160845192.1">
    <property type="nucleotide sequence ID" value="NZ_WVHT01000006.1"/>
</dbReference>
<protein>
    <recommendedName>
        <fullName evidence="4">DUF4141 domain-containing protein</fullName>
    </recommendedName>
</protein>
<organism evidence="2 3">
    <name type="scientific">Hufsiella arboris</name>
    <dbReference type="NCBI Taxonomy" id="2695275"/>
    <lineage>
        <taxon>Bacteria</taxon>
        <taxon>Pseudomonadati</taxon>
        <taxon>Bacteroidota</taxon>
        <taxon>Sphingobacteriia</taxon>
        <taxon>Sphingobacteriales</taxon>
        <taxon>Sphingobacteriaceae</taxon>
        <taxon>Hufsiella</taxon>
    </lineage>
</organism>
<dbReference type="Proteomes" id="UP000466586">
    <property type="component" value="Unassembled WGS sequence"/>
</dbReference>
<dbReference type="AlphaFoldDB" id="A0A7K1YD84"/>
<sequence>MKSLFFVIILAAISAAKVSAQAVYVDPTTAAAMAVHSGIINGQLNSTNNKLTLIQTGQLAVTGQLTAVNSLQKDIYKGLSQVSSIMSNLLAIKDIAEISSDIVTDVNKAATLAQSDPVLLLFAQQGATEFKTRATALSAEVSTFILQGGQSNLMDSGERAKLLNHIVNELSIIRGVAYGMYRTMYYAKMRGILKSLNPYSGFINIDRQIGDNIIQNSKTLKP</sequence>
<keyword evidence="1" id="KW-0732">Signal</keyword>
<dbReference type="EMBL" id="WVHT01000006">
    <property type="protein sequence ID" value="MXV52008.1"/>
    <property type="molecule type" value="Genomic_DNA"/>
</dbReference>
<feature type="chain" id="PRO_5029695947" description="DUF4141 domain-containing protein" evidence="1">
    <location>
        <begin position="23"/>
        <end position="222"/>
    </location>
</feature>
<gene>
    <name evidence="2" type="ORF">GS399_13585</name>
</gene>
<evidence type="ECO:0000256" key="1">
    <source>
        <dbReference type="SAM" id="SignalP"/>
    </source>
</evidence>